<keyword evidence="3" id="KW-1185">Reference proteome</keyword>
<dbReference type="EMBL" id="NRDI02000001">
    <property type="protein sequence ID" value="KAI1519651.1"/>
    <property type="molecule type" value="Genomic_DNA"/>
</dbReference>
<organism evidence="2 3">
    <name type="scientific">Pyrenophora tritici-repentis</name>
    <dbReference type="NCBI Taxonomy" id="45151"/>
    <lineage>
        <taxon>Eukaryota</taxon>
        <taxon>Fungi</taxon>
        <taxon>Dikarya</taxon>
        <taxon>Ascomycota</taxon>
        <taxon>Pezizomycotina</taxon>
        <taxon>Dothideomycetes</taxon>
        <taxon>Pleosporomycetidae</taxon>
        <taxon>Pleosporales</taxon>
        <taxon>Pleosporineae</taxon>
        <taxon>Pleosporaceae</taxon>
        <taxon>Pyrenophora</taxon>
    </lineage>
</organism>
<sequence>MPSTIAKKRARASNVPPASRKRSRISTTPPPPPELSQAWERQQLESQPQESIAAPTKGSHAGTGSVATTEAASDSYINNGGDDFDRLNWDRLGRSYMKPLTQPSRALS</sequence>
<feature type="compositionally biased region" description="Basic residues" evidence="1">
    <location>
        <begin position="1"/>
        <end position="11"/>
    </location>
</feature>
<feature type="compositionally biased region" description="Polar residues" evidence="1">
    <location>
        <begin position="65"/>
        <end position="78"/>
    </location>
</feature>
<dbReference type="AlphaFoldDB" id="A0A921PJX6"/>
<proteinExistence type="predicted"/>
<dbReference type="Proteomes" id="UP000249757">
    <property type="component" value="Unassembled WGS sequence"/>
</dbReference>
<evidence type="ECO:0000313" key="2">
    <source>
        <dbReference type="EMBL" id="KAI1519651.1"/>
    </source>
</evidence>
<reference evidence="3" key="1">
    <citation type="journal article" date="2022" name="Microb. Genom.">
        <title>A global pangenome for the wheat fungal pathogen Pyrenophora tritici-repentis and prediction of effector protein structural homology.</title>
        <authorList>
            <person name="Moolhuijzen P.M."/>
            <person name="See P.T."/>
            <person name="Shi G."/>
            <person name="Powell H.R."/>
            <person name="Cockram J."/>
            <person name="Jorgensen L.N."/>
            <person name="Benslimane H."/>
            <person name="Strelkov S.E."/>
            <person name="Turner J."/>
            <person name="Liu Z."/>
            <person name="Moffat C.S."/>
        </authorList>
    </citation>
    <scope>NUCLEOTIDE SEQUENCE [LARGE SCALE GENOMIC DNA]</scope>
</reference>
<comment type="caution">
    <text evidence="2">The sequence shown here is derived from an EMBL/GenBank/DDBJ whole genome shotgun (WGS) entry which is preliminary data.</text>
</comment>
<name>A0A921PJX6_9PLEO</name>
<accession>A0A921PJX6</accession>
<feature type="region of interest" description="Disordered" evidence="1">
    <location>
        <begin position="1"/>
        <end position="85"/>
    </location>
</feature>
<evidence type="ECO:0000256" key="1">
    <source>
        <dbReference type="SAM" id="MobiDB-lite"/>
    </source>
</evidence>
<gene>
    <name evidence="2" type="ORF">Ptr86124_000019</name>
</gene>
<evidence type="ECO:0000313" key="3">
    <source>
        <dbReference type="Proteomes" id="UP000249757"/>
    </source>
</evidence>
<protein>
    <submittedName>
        <fullName evidence="2">Uncharacterized protein</fullName>
    </submittedName>
</protein>